<sequence length="240" mass="28825">MEIDFAIVYWGLTRSTKKVYESHISLIQNILKQDSKTFKIFMHTWQTKDNKQKVWENVIQQPIDYDEYKLLLPDVYQIDNQEDFLASVNMDNFFYKHIWQRIGHCRQGEWLPGLVTNHICALESMKRGFSLVEKCMKDGVLFKHIMFVRPDVMIHNKFPLHQIVSEKINIPNCEHHEGYNDKFAVMNYEHAQLYAKRIDEIAEFRKHHGRIVSEKYTKFIIDKYRIPVNMVDFHFSIVRP</sequence>
<reference evidence="1" key="1">
    <citation type="journal article" date="2020" name="Nature">
        <title>Giant virus diversity and host interactions through global metagenomics.</title>
        <authorList>
            <person name="Schulz F."/>
            <person name="Roux S."/>
            <person name="Paez-Espino D."/>
            <person name="Jungbluth S."/>
            <person name="Walsh D.A."/>
            <person name="Denef V.J."/>
            <person name="McMahon K.D."/>
            <person name="Konstantinidis K.T."/>
            <person name="Eloe-Fadrosh E.A."/>
            <person name="Kyrpides N.C."/>
            <person name="Woyke T."/>
        </authorList>
    </citation>
    <scope>NUCLEOTIDE SEQUENCE</scope>
    <source>
        <strain evidence="1">GVMAG-M-3300023174-132</strain>
    </source>
</reference>
<evidence type="ECO:0008006" key="2">
    <source>
        <dbReference type="Google" id="ProtNLM"/>
    </source>
</evidence>
<protein>
    <recommendedName>
        <fullName evidence="2">Glycosyltransferase</fullName>
    </recommendedName>
</protein>
<name>A0A6C0DDM0_9ZZZZ</name>
<proteinExistence type="predicted"/>
<dbReference type="AlphaFoldDB" id="A0A6C0DDM0"/>
<accession>A0A6C0DDM0</accession>
<evidence type="ECO:0000313" key="1">
    <source>
        <dbReference type="EMBL" id="QHT13695.1"/>
    </source>
</evidence>
<dbReference type="EMBL" id="MN739576">
    <property type="protein sequence ID" value="QHT13695.1"/>
    <property type="molecule type" value="Genomic_DNA"/>
</dbReference>
<organism evidence="1">
    <name type="scientific">viral metagenome</name>
    <dbReference type="NCBI Taxonomy" id="1070528"/>
    <lineage>
        <taxon>unclassified sequences</taxon>
        <taxon>metagenomes</taxon>
        <taxon>organismal metagenomes</taxon>
    </lineage>
</organism>